<dbReference type="Proteomes" id="UP000027195">
    <property type="component" value="Unassembled WGS sequence"/>
</dbReference>
<dbReference type="InParanoid" id="A0A067LWL1"/>
<evidence type="ECO:0000313" key="1">
    <source>
        <dbReference type="EMBL" id="KDQ07579.1"/>
    </source>
</evidence>
<dbReference type="EMBL" id="KL198104">
    <property type="protein sequence ID" value="KDQ07579.1"/>
    <property type="molecule type" value="Genomic_DNA"/>
</dbReference>
<dbReference type="SUPFAM" id="SSF52047">
    <property type="entry name" value="RNI-like"/>
    <property type="match status" value="1"/>
</dbReference>
<dbReference type="InterPro" id="IPR032675">
    <property type="entry name" value="LRR_dom_sf"/>
</dbReference>
<dbReference type="STRING" id="930990.A0A067LWL1"/>
<dbReference type="AlphaFoldDB" id="A0A067LWL1"/>
<proteinExistence type="predicted"/>
<keyword evidence="2" id="KW-1185">Reference proteome</keyword>
<name>A0A067LWL1_BOTB1</name>
<dbReference type="Gene3D" id="3.80.10.10">
    <property type="entry name" value="Ribonuclease Inhibitor"/>
    <property type="match status" value="1"/>
</dbReference>
<evidence type="ECO:0008006" key="3">
    <source>
        <dbReference type="Google" id="ProtNLM"/>
    </source>
</evidence>
<protein>
    <recommendedName>
        <fullName evidence="3">F-box domain-containing protein</fullName>
    </recommendedName>
</protein>
<gene>
    <name evidence="1" type="ORF">BOTBODRAFT_59888</name>
</gene>
<sequence length="648" mass="71936">MSSAPMCPIDKSLNDSLSTLLQSFCQQVYEYRRGGSASGKPQSSSNAPGSVADHQKKLDEECDILELVRDFVLRATPACTAERVAALRNRRNELSPIYRLPTELLALAFEFAVCDEATPVPSRSRQRPVVVDLSHVSQRWRHVSVSTPKLWTNICDSAQPFLDLFIARSKTASLTVTYTSGSFTGIAPDGSMYSIAAITHFDAVNAAGFLPLLAPHIDRCRSLTLQELRPGGFERFLLAPAPRLEVFHAELNNDCAMELDTFISLHTFFGGQTPLLRDLLLQGVYQPLTSPIYRNLTRLRLSYVHYQFFSIHHMLAALANCPSMEELALSRVAFSHMIDQSASLSETHIHLSHLRRLELGHLETPIMHDIFTFVSFPPFLQLNVTLFGDGKDIRSIFPLPVDFHALPSIAFTRHLKLEILGSTLWRIQGRAHDLSDTSFNLMNDSTGAPVEDIFSAVERDLPILSEIESLALKGILDSSLSVPSFVRFLRRVPTITSLTLESCSPSFVNTLVERSYSLCPLLTELVIKAADVTNASLMDVVASRTTAPNYPASATSPTDLPTPTSASFAAEITLLRKLEISQCRFITEPTVRALKRLSVDVIWDPTPIPRRPTISELTRIVASAPPILLGDRDPLEADLDLSYHDFHF</sequence>
<dbReference type="OrthoDB" id="3156934at2759"/>
<reference evidence="2" key="1">
    <citation type="journal article" date="2014" name="Proc. Natl. Acad. Sci. U.S.A.">
        <title>Extensive sampling of basidiomycete genomes demonstrates inadequacy of the white-rot/brown-rot paradigm for wood decay fungi.</title>
        <authorList>
            <person name="Riley R."/>
            <person name="Salamov A.A."/>
            <person name="Brown D.W."/>
            <person name="Nagy L.G."/>
            <person name="Floudas D."/>
            <person name="Held B.W."/>
            <person name="Levasseur A."/>
            <person name="Lombard V."/>
            <person name="Morin E."/>
            <person name="Otillar R."/>
            <person name="Lindquist E.A."/>
            <person name="Sun H."/>
            <person name="LaButti K.M."/>
            <person name="Schmutz J."/>
            <person name="Jabbour D."/>
            <person name="Luo H."/>
            <person name="Baker S.E."/>
            <person name="Pisabarro A.G."/>
            <person name="Walton J.D."/>
            <person name="Blanchette R.A."/>
            <person name="Henrissat B."/>
            <person name="Martin F."/>
            <person name="Cullen D."/>
            <person name="Hibbett D.S."/>
            <person name="Grigoriev I.V."/>
        </authorList>
    </citation>
    <scope>NUCLEOTIDE SEQUENCE [LARGE SCALE GENOMIC DNA]</scope>
    <source>
        <strain evidence="2">FD-172 SS1</strain>
    </source>
</reference>
<dbReference type="HOGENOM" id="CLU_024199_1_2_1"/>
<evidence type="ECO:0000313" key="2">
    <source>
        <dbReference type="Proteomes" id="UP000027195"/>
    </source>
</evidence>
<organism evidence="1 2">
    <name type="scientific">Botryobasidium botryosum (strain FD-172 SS1)</name>
    <dbReference type="NCBI Taxonomy" id="930990"/>
    <lineage>
        <taxon>Eukaryota</taxon>
        <taxon>Fungi</taxon>
        <taxon>Dikarya</taxon>
        <taxon>Basidiomycota</taxon>
        <taxon>Agaricomycotina</taxon>
        <taxon>Agaricomycetes</taxon>
        <taxon>Cantharellales</taxon>
        <taxon>Botryobasidiaceae</taxon>
        <taxon>Botryobasidium</taxon>
    </lineage>
</organism>
<accession>A0A067LWL1</accession>